<evidence type="ECO:0000313" key="5">
    <source>
        <dbReference type="EMBL" id="KAF2233983.1"/>
    </source>
</evidence>
<proteinExistence type="predicted"/>
<dbReference type="AlphaFoldDB" id="A0A6A6H910"/>
<dbReference type="GO" id="GO:0071949">
    <property type="term" value="F:FAD binding"/>
    <property type="evidence" value="ECO:0007669"/>
    <property type="project" value="InterPro"/>
</dbReference>
<dbReference type="Gene3D" id="3.30.9.10">
    <property type="entry name" value="D-Amino Acid Oxidase, subunit A, domain 2"/>
    <property type="match status" value="1"/>
</dbReference>
<sequence length="615" mass="67934">MDRLFTVNGASSTGLPVQKAQHGTVETDLLIVGTGPAGGSLACFLASHGIRGIIIGVTSGCADTPRAHITNPAALECLRDIGLEETCIQNATHGENMRHCRWGYSMAGEEYARIHSWGNDPKRRGDFDAATPCRHVDCPQTQLEPILIRYATLNGWICRWNSKFLSFETLPDGKVMSRIHDEMTGAEYCIRSKYLFGCDGGRSAIMRDLGIPLIKQPGQGLAINVLARVDLTKHIGSRPGNLHWNIQPDIEHPHWGWACIARMIKPWHEWMFIFLPTPGADIDFNPSAADYHKRVQEIVGDPSLPVTILDVSRWYINEIVAEYYSSPPSTPSIFCLGDAVHRHPPINGLGSNTCIQDAFNLAWKVAYVEKGLASPRLLTTYSPERQPVGAGVVARANQGFRDHGPVWDALGVLAPNPAERMASFNELKAATPAGKARRQALRRAVEGTAHEFHALGTEMNQRYDSDAVYTGDEKYPRPKLPEDPVLQHQISTYPGSRLPHAWLNSKEPGLKQISTIDLAGHGAFCLLTGIGGEAWKEAAGTVGAELGVEIRAYTIGWGQDWEDVYFDWERRREIEEEGCVLARPDRFVAWRSMGMVGDCVGKLREVMESICIGTK</sequence>
<evidence type="ECO:0000256" key="3">
    <source>
        <dbReference type="ARBA" id="ARBA00023002"/>
    </source>
</evidence>
<dbReference type="InterPro" id="IPR050641">
    <property type="entry name" value="RIFMO-like"/>
</dbReference>
<dbReference type="OrthoDB" id="2690153at2759"/>
<dbReference type="Gene3D" id="3.40.30.120">
    <property type="match status" value="1"/>
</dbReference>
<feature type="domain" description="FAD-binding" evidence="4">
    <location>
        <begin position="26"/>
        <end position="395"/>
    </location>
</feature>
<keyword evidence="6" id="KW-1185">Reference proteome</keyword>
<accession>A0A6A6H910</accession>
<evidence type="ECO:0000259" key="4">
    <source>
        <dbReference type="Pfam" id="PF01494"/>
    </source>
</evidence>
<evidence type="ECO:0000256" key="1">
    <source>
        <dbReference type="ARBA" id="ARBA00022630"/>
    </source>
</evidence>
<dbReference type="Pfam" id="PF21274">
    <property type="entry name" value="Rng_hyd_C"/>
    <property type="match status" value="1"/>
</dbReference>
<evidence type="ECO:0000256" key="2">
    <source>
        <dbReference type="ARBA" id="ARBA00022827"/>
    </source>
</evidence>
<gene>
    <name evidence="5" type="ORF">EV356DRAFT_447524</name>
</gene>
<reference evidence="5" key="1">
    <citation type="journal article" date="2020" name="Stud. Mycol.">
        <title>101 Dothideomycetes genomes: a test case for predicting lifestyles and emergence of pathogens.</title>
        <authorList>
            <person name="Haridas S."/>
            <person name="Albert R."/>
            <person name="Binder M."/>
            <person name="Bloem J."/>
            <person name="Labutti K."/>
            <person name="Salamov A."/>
            <person name="Andreopoulos B."/>
            <person name="Baker S."/>
            <person name="Barry K."/>
            <person name="Bills G."/>
            <person name="Bluhm B."/>
            <person name="Cannon C."/>
            <person name="Castanera R."/>
            <person name="Culley D."/>
            <person name="Daum C."/>
            <person name="Ezra D."/>
            <person name="Gonzalez J."/>
            <person name="Henrissat B."/>
            <person name="Kuo A."/>
            <person name="Liang C."/>
            <person name="Lipzen A."/>
            <person name="Lutzoni F."/>
            <person name="Magnuson J."/>
            <person name="Mondo S."/>
            <person name="Nolan M."/>
            <person name="Ohm R."/>
            <person name="Pangilinan J."/>
            <person name="Park H.-J."/>
            <person name="Ramirez L."/>
            <person name="Alfaro M."/>
            <person name="Sun H."/>
            <person name="Tritt A."/>
            <person name="Yoshinaga Y."/>
            <person name="Zwiers L.-H."/>
            <person name="Turgeon B."/>
            <person name="Goodwin S."/>
            <person name="Spatafora J."/>
            <person name="Crous P."/>
            <person name="Grigoriev I."/>
        </authorList>
    </citation>
    <scope>NUCLEOTIDE SEQUENCE</scope>
    <source>
        <strain evidence="5">Tuck. ex Michener</strain>
    </source>
</reference>
<name>A0A6A6H910_VIRVR</name>
<dbReference type="Pfam" id="PF01494">
    <property type="entry name" value="FAD_binding_3"/>
    <property type="match status" value="1"/>
</dbReference>
<dbReference type="SUPFAM" id="SSF51905">
    <property type="entry name" value="FAD/NAD(P)-binding domain"/>
    <property type="match status" value="1"/>
</dbReference>
<keyword evidence="2" id="KW-0274">FAD</keyword>
<dbReference type="PRINTS" id="PR00420">
    <property type="entry name" value="RNGMNOXGNASE"/>
</dbReference>
<dbReference type="InterPro" id="IPR002938">
    <property type="entry name" value="FAD-bd"/>
</dbReference>
<dbReference type="InterPro" id="IPR036188">
    <property type="entry name" value="FAD/NAD-bd_sf"/>
</dbReference>
<keyword evidence="3" id="KW-0560">Oxidoreductase</keyword>
<organism evidence="5 6">
    <name type="scientific">Viridothelium virens</name>
    <name type="common">Speckled blister lichen</name>
    <name type="synonym">Trypethelium virens</name>
    <dbReference type="NCBI Taxonomy" id="1048519"/>
    <lineage>
        <taxon>Eukaryota</taxon>
        <taxon>Fungi</taxon>
        <taxon>Dikarya</taxon>
        <taxon>Ascomycota</taxon>
        <taxon>Pezizomycotina</taxon>
        <taxon>Dothideomycetes</taxon>
        <taxon>Dothideomycetes incertae sedis</taxon>
        <taxon>Trypetheliales</taxon>
        <taxon>Trypetheliaceae</taxon>
        <taxon>Viridothelium</taxon>
    </lineage>
</organism>
<protein>
    <recommendedName>
        <fullName evidence="4">FAD-binding domain-containing protein</fullName>
    </recommendedName>
</protein>
<keyword evidence="1" id="KW-0285">Flavoprotein</keyword>
<dbReference type="Proteomes" id="UP000800092">
    <property type="component" value="Unassembled WGS sequence"/>
</dbReference>
<dbReference type="PANTHER" id="PTHR43004">
    <property type="entry name" value="TRK SYSTEM POTASSIUM UPTAKE PROTEIN"/>
    <property type="match status" value="1"/>
</dbReference>
<dbReference type="EMBL" id="ML991802">
    <property type="protein sequence ID" value="KAF2233983.1"/>
    <property type="molecule type" value="Genomic_DNA"/>
</dbReference>
<dbReference type="Gene3D" id="3.50.50.60">
    <property type="entry name" value="FAD/NAD(P)-binding domain"/>
    <property type="match status" value="1"/>
</dbReference>
<dbReference type="PANTHER" id="PTHR43004:SF8">
    <property type="entry name" value="FAD-BINDING DOMAIN-CONTAINING PROTEIN-RELATED"/>
    <property type="match status" value="1"/>
</dbReference>
<evidence type="ECO:0000313" key="6">
    <source>
        <dbReference type="Proteomes" id="UP000800092"/>
    </source>
</evidence>
<dbReference type="GO" id="GO:0016709">
    <property type="term" value="F:oxidoreductase activity, acting on paired donors, with incorporation or reduction of molecular oxygen, NAD(P)H as one donor, and incorporation of one atom of oxygen"/>
    <property type="evidence" value="ECO:0007669"/>
    <property type="project" value="UniProtKB-ARBA"/>
</dbReference>